<gene>
    <name evidence="3" type="ORF">Mal4_56260</name>
</gene>
<keyword evidence="1" id="KW-1133">Transmembrane helix</keyword>
<dbReference type="AlphaFoldDB" id="A0A517ZFL8"/>
<sequence precursor="true">MSAKSVIPPAVAAASALAAAIAALAYPSPRVATGVVNGILLAILCAGCLAVATRQPVRSFWLGFAIVCSGYLTLDVLRDRGILPSNVATRKLTETVEDALPPIVQKGPPGTTVYFRDNGRFPVYYYRFGDDGSRVAHGQMTLKDAQLEGAIGDGLPLSRLPHIDNRPTEYERSLMLPFVLAFVLGLAAGLLSYLIRLRSRDS</sequence>
<feature type="chain" id="PRO_5022113894" description="DUF3592 domain-containing protein" evidence="2">
    <location>
        <begin position="26"/>
        <end position="202"/>
    </location>
</feature>
<feature type="transmembrane region" description="Helical" evidence="1">
    <location>
        <begin position="59"/>
        <end position="77"/>
    </location>
</feature>
<keyword evidence="1" id="KW-0812">Transmembrane</keyword>
<organism evidence="3 4">
    <name type="scientific">Maioricimonas rarisocia</name>
    <dbReference type="NCBI Taxonomy" id="2528026"/>
    <lineage>
        <taxon>Bacteria</taxon>
        <taxon>Pseudomonadati</taxon>
        <taxon>Planctomycetota</taxon>
        <taxon>Planctomycetia</taxon>
        <taxon>Planctomycetales</taxon>
        <taxon>Planctomycetaceae</taxon>
        <taxon>Maioricimonas</taxon>
    </lineage>
</organism>
<reference evidence="3 4" key="1">
    <citation type="submission" date="2019-02" db="EMBL/GenBank/DDBJ databases">
        <title>Deep-cultivation of Planctomycetes and their phenomic and genomic characterization uncovers novel biology.</title>
        <authorList>
            <person name="Wiegand S."/>
            <person name="Jogler M."/>
            <person name="Boedeker C."/>
            <person name="Pinto D."/>
            <person name="Vollmers J."/>
            <person name="Rivas-Marin E."/>
            <person name="Kohn T."/>
            <person name="Peeters S.H."/>
            <person name="Heuer A."/>
            <person name="Rast P."/>
            <person name="Oberbeckmann S."/>
            <person name="Bunk B."/>
            <person name="Jeske O."/>
            <person name="Meyerdierks A."/>
            <person name="Storesund J.E."/>
            <person name="Kallscheuer N."/>
            <person name="Luecker S."/>
            <person name="Lage O.M."/>
            <person name="Pohl T."/>
            <person name="Merkel B.J."/>
            <person name="Hornburger P."/>
            <person name="Mueller R.-W."/>
            <person name="Bruemmer F."/>
            <person name="Labrenz M."/>
            <person name="Spormann A.M."/>
            <person name="Op den Camp H."/>
            <person name="Overmann J."/>
            <person name="Amann R."/>
            <person name="Jetten M.S.M."/>
            <person name="Mascher T."/>
            <person name="Medema M.H."/>
            <person name="Devos D.P."/>
            <person name="Kaster A.-K."/>
            <person name="Ovreas L."/>
            <person name="Rohde M."/>
            <person name="Galperin M.Y."/>
            <person name="Jogler C."/>
        </authorList>
    </citation>
    <scope>NUCLEOTIDE SEQUENCE [LARGE SCALE GENOMIC DNA]</scope>
    <source>
        <strain evidence="3 4">Mal4</strain>
    </source>
</reference>
<keyword evidence="4" id="KW-1185">Reference proteome</keyword>
<evidence type="ECO:0008006" key="5">
    <source>
        <dbReference type="Google" id="ProtNLM"/>
    </source>
</evidence>
<evidence type="ECO:0000313" key="4">
    <source>
        <dbReference type="Proteomes" id="UP000320496"/>
    </source>
</evidence>
<dbReference type="RefSeq" id="WP_145372486.1">
    <property type="nucleotide sequence ID" value="NZ_CP036275.1"/>
</dbReference>
<feature type="transmembrane region" description="Helical" evidence="1">
    <location>
        <begin position="35"/>
        <end position="52"/>
    </location>
</feature>
<evidence type="ECO:0000313" key="3">
    <source>
        <dbReference type="EMBL" id="QDU41261.1"/>
    </source>
</evidence>
<feature type="signal peptide" evidence="2">
    <location>
        <begin position="1"/>
        <end position="25"/>
    </location>
</feature>
<dbReference type="EMBL" id="CP036275">
    <property type="protein sequence ID" value="QDU41261.1"/>
    <property type="molecule type" value="Genomic_DNA"/>
</dbReference>
<name>A0A517ZFL8_9PLAN</name>
<accession>A0A517ZFL8</accession>
<keyword evidence="1" id="KW-0472">Membrane</keyword>
<dbReference type="KEGG" id="mri:Mal4_56260"/>
<evidence type="ECO:0000256" key="1">
    <source>
        <dbReference type="SAM" id="Phobius"/>
    </source>
</evidence>
<proteinExistence type="predicted"/>
<keyword evidence="2" id="KW-0732">Signal</keyword>
<protein>
    <recommendedName>
        <fullName evidence="5">DUF3592 domain-containing protein</fullName>
    </recommendedName>
</protein>
<feature type="transmembrane region" description="Helical" evidence="1">
    <location>
        <begin position="174"/>
        <end position="195"/>
    </location>
</feature>
<evidence type="ECO:0000256" key="2">
    <source>
        <dbReference type="SAM" id="SignalP"/>
    </source>
</evidence>
<dbReference type="Proteomes" id="UP000320496">
    <property type="component" value="Chromosome"/>
</dbReference>